<name>A0A1E2YJC4_ACIPI</name>
<dbReference type="Proteomes" id="UP000317717">
    <property type="component" value="Unassembled WGS sequence"/>
</dbReference>
<evidence type="ECO:0008006" key="3">
    <source>
        <dbReference type="Google" id="ProtNLM"/>
    </source>
</evidence>
<protein>
    <recommendedName>
        <fullName evidence="3">HIRAN domain-containing protein</fullName>
    </recommendedName>
</protein>
<dbReference type="EMBL" id="BJLJ01000015">
    <property type="protein sequence ID" value="GEA69178.1"/>
    <property type="molecule type" value="Genomic_DNA"/>
</dbReference>
<sequence length="140" mass="15423">MEMILGVFGLLVLFLILSKKHKKKNITGVRSIVYLVDIVGEQSYQANLRKIAGPKQEKSKYVEVMARVVSEPFNAYDKNAVKIEINGLTVGYLSRDDAKLLAGKVINKTVPALINGGWLDNDSEGSYGVKLGIQSLNELI</sequence>
<evidence type="ECO:0000313" key="2">
    <source>
        <dbReference type="Proteomes" id="UP000317717"/>
    </source>
</evidence>
<evidence type="ECO:0000313" key="1">
    <source>
        <dbReference type="EMBL" id="GEA69178.1"/>
    </source>
</evidence>
<comment type="caution">
    <text evidence="1">The sequence shown here is derived from an EMBL/GenBank/DDBJ whole genome shotgun (WGS) entry which is preliminary data.</text>
</comment>
<organism evidence="1 2">
    <name type="scientific">Acinetobacter pittii</name>
    <name type="common">Acinetobacter genomosp. 3</name>
    <dbReference type="NCBI Taxonomy" id="48296"/>
    <lineage>
        <taxon>Bacteria</taxon>
        <taxon>Pseudomonadati</taxon>
        <taxon>Pseudomonadota</taxon>
        <taxon>Gammaproteobacteria</taxon>
        <taxon>Moraxellales</taxon>
        <taxon>Moraxellaceae</taxon>
        <taxon>Acinetobacter</taxon>
        <taxon>Acinetobacter calcoaceticus/baumannii complex</taxon>
    </lineage>
</organism>
<gene>
    <name evidence="1" type="ORF">PA3_33360</name>
</gene>
<reference evidence="1 2" key="1">
    <citation type="submission" date="2019-06" db="EMBL/GenBank/DDBJ databases">
        <title>Whole genome shotgun sequence of Acinetobacter pittii NBRC 110514.</title>
        <authorList>
            <person name="Hosoyama A."/>
            <person name="Uohara A."/>
            <person name="Ohji S."/>
            <person name="Ichikawa N."/>
        </authorList>
    </citation>
    <scope>NUCLEOTIDE SEQUENCE [LARGE SCALE GENOMIC DNA]</scope>
    <source>
        <strain evidence="1 2">NBRC 110514</strain>
    </source>
</reference>
<accession>A0A1E2YJC4</accession>
<dbReference type="RefSeq" id="WP_039757583.1">
    <property type="nucleotide sequence ID" value="NZ_BJLJ01000015.1"/>
</dbReference>
<dbReference type="AlphaFoldDB" id="A0A1E2YJC4"/>
<dbReference type="Gene3D" id="3.30.70.2330">
    <property type="match status" value="1"/>
</dbReference>
<proteinExistence type="predicted"/>